<name>A0A8S1ENL5_9PELO</name>
<protein>
    <recommendedName>
        <fullName evidence="6">RRM domain-containing protein</fullName>
    </recommendedName>
</protein>
<feature type="domain" description="RRM" evidence="6">
    <location>
        <begin position="425"/>
        <end position="503"/>
    </location>
</feature>
<dbReference type="InterPro" id="IPR036291">
    <property type="entry name" value="NAD(P)-bd_dom_sf"/>
</dbReference>
<proteinExistence type="inferred from homology"/>
<accession>A0A8S1ENL5</accession>
<dbReference type="InterPro" id="IPR034988">
    <property type="entry name" value="DAZ_BOULE_RRM"/>
</dbReference>
<dbReference type="InterPro" id="IPR002347">
    <property type="entry name" value="SDR_fam"/>
</dbReference>
<dbReference type="Pfam" id="PF00106">
    <property type="entry name" value="adh_short"/>
    <property type="match status" value="1"/>
</dbReference>
<dbReference type="GO" id="GO:0005783">
    <property type="term" value="C:endoplasmic reticulum"/>
    <property type="evidence" value="ECO:0007669"/>
    <property type="project" value="TreeGrafter"/>
</dbReference>
<dbReference type="EMBL" id="CADEPM010000004">
    <property type="protein sequence ID" value="CAB3403747.1"/>
    <property type="molecule type" value="Genomic_DNA"/>
</dbReference>
<dbReference type="OrthoDB" id="5545019at2759"/>
<feature type="compositionally biased region" description="Polar residues" evidence="4">
    <location>
        <begin position="636"/>
        <end position="664"/>
    </location>
</feature>
<dbReference type="InterPro" id="IPR000504">
    <property type="entry name" value="RRM_dom"/>
</dbReference>
<keyword evidence="2" id="KW-0560">Oxidoreductase</keyword>
<feature type="region of interest" description="Disordered" evidence="4">
    <location>
        <begin position="586"/>
        <end position="612"/>
    </location>
</feature>
<feature type="region of interest" description="Disordered" evidence="4">
    <location>
        <begin position="742"/>
        <end position="849"/>
    </location>
</feature>
<evidence type="ECO:0000256" key="3">
    <source>
        <dbReference type="PROSITE-ProRule" id="PRU00176"/>
    </source>
</evidence>
<keyword evidence="5" id="KW-1133">Transmembrane helix</keyword>
<dbReference type="InterPro" id="IPR051019">
    <property type="entry name" value="VLCFA-Steroid_DH"/>
</dbReference>
<keyword evidence="8" id="KW-1185">Reference proteome</keyword>
<keyword evidence="5" id="KW-0812">Transmembrane</keyword>
<dbReference type="Pfam" id="PF00076">
    <property type="entry name" value="RRM_1"/>
    <property type="match status" value="1"/>
</dbReference>
<dbReference type="Gene3D" id="3.40.50.720">
    <property type="entry name" value="NAD(P)-binding Rossmann-like Domain"/>
    <property type="match status" value="1"/>
</dbReference>
<feature type="compositionally biased region" description="Polar residues" evidence="4">
    <location>
        <begin position="598"/>
        <end position="611"/>
    </location>
</feature>
<feature type="transmembrane region" description="Helical" evidence="5">
    <location>
        <begin position="32"/>
        <end position="52"/>
    </location>
</feature>
<evidence type="ECO:0000313" key="8">
    <source>
        <dbReference type="Proteomes" id="UP000494206"/>
    </source>
</evidence>
<evidence type="ECO:0000256" key="5">
    <source>
        <dbReference type="SAM" id="Phobius"/>
    </source>
</evidence>
<sequence length="849" mass="94119">MAPAPPTSSLVVTRRRDSSSSFFSLIFPRVEFSNWIQILFVMLAMVPVFYIGYRVCRTFFAFVKAVFIYIIAPTFYKPNLEQYFNRWTVVSGGTDGIGKAYTFELAKRGMRKFVLVGRNIKKLESVKRELEEKFNAQIKTFVFDFASDDYSKLRDYIADIDVGFVVNSVGTGRENLERYGDNPEEDSQILKVNGLGAAEFLSIVLPAMEKSGGGQIVVLSSSQGVRPIPLLAAYCATKALLTFLCESIDREYKTINVQCLIPALVATKMTYYTEGSTFVVTPENFCRQAVGTIGLTKKTSGCFNHDLQMLGFHFFPWSILKYLIMPIYYHQRQRVDNLRKATNEESNTVGITLSDEIEKSKLPRIVDTAMIAHGCQPTFTGPAMGADCGSQVMSNGVISTSPIPLYPTGAAALVPAPPTYELIPNRTFVGGYPASTTETELREHFEKFFPVKDVKLIKSLDGTSKGYGFVTFENEDDAEAVRKINPKQMEFRNRKLNLGPAIRKLNSGPFSGSYAISQSHIVPASPSSFGYAITAPNTPVFVFPPVMPVEPTPSPAVSPSQQQQFFTTNEPTPNKSYASAVAKGINSNDRTGEIQPLRVNNSENTGNTQYGHSPHVQGYGYNVQLQNPPFDHHSKTNFGYNENHPNANNGYQYQTGGNLNSSNSDGDKNLAHGSYPQSNVYPIQPIYSPGYQYVPTSFGYPYQGYPYNSSAQYCAPYYPHGYANNNQQPMCQGQMNQPMFTYPQPCYGGNQGDNGGRSEESTNDHSQRNYRMKSPKKRRSTYSEGKEEMNGSPKGNRGDKRTWSNDGQKSNQELDSPTKSKGAKGRTSVGEITSKLQTLAVAPTTGSQQ</sequence>
<feature type="transmembrane region" description="Helical" evidence="5">
    <location>
        <begin position="59"/>
        <end position="76"/>
    </location>
</feature>
<comment type="caution">
    <text evidence="7">The sequence shown here is derived from an EMBL/GenBank/DDBJ whole genome shotgun (WGS) entry which is preliminary data.</text>
</comment>
<evidence type="ECO:0000256" key="2">
    <source>
        <dbReference type="ARBA" id="ARBA00023002"/>
    </source>
</evidence>
<evidence type="ECO:0000256" key="1">
    <source>
        <dbReference type="ARBA" id="ARBA00006484"/>
    </source>
</evidence>
<comment type="similarity">
    <text evidence="1">Belongs to the short-chain dehydrogenases/reductases (SDR) family.</text>
</comment>
<keyword evidence="5" id="KW-0472">Membrane</keyword>
<dbReference type="PANTHER" id="PTHR43899">
    <property type="entry name" value="RH59310P"/>
    <property type="match status" value="1"/>
</dbReference>
<dbReference type="PRINTS" id="PR00081">
    <property type="entry name" value="GDHRDH"/>
</dbReference>
<feature type="region of interest" description="Disordered" evidence="4">
    <location>
        <begin position="631"/>
        <end position="676"/>
    </location>
</feature>
<gene>
    <name evidence="7" type="ORF">CBOVIS_LOCUS6171</name>
</gene>
<dbReference type="InterPro" id="IPR012677">
    <property type="entry name" value="Nucleotide-bd_a/b_plait_sf"/>
</dbReference>
<organism evidence="7 8">
    <name type="scientific">Caenorhabditis bovis</name>
    <dbReference type="NCBI Taxonomy" id="2654633"/>
    <lineage>
        <taxon>Eukaryota</taxon>
        <taxon>Metazoa</taxon>
        <taxon>Ecdysozoa</taxon>
        <taxon>Nematoda</taxon>
        <taxon>Chromadorea</taxon>
        <taxon>Rhabditida</taxon>
        <taxon>Rhabditina</taxon>
        <taxon>Rhabditomorpha</taxon>
        <taxon>Rhabditoidea</taxon>
        <taxon>Rhabditidae</taxon>
        <taxon>Peloderinae</taxon>
        <taxon>Caenorhabditis</taxon>
    </lineage>
</organism>
<dbReference type="AlphaFoldDB" id="A0A8S1ENL5"/>
<dbReference type="SUPFAM" id="SSF54928">
    <property type="entry name" value="RNA-binding domain, RBD"/>
    <property type="match status" value="1"/>
</dbReference>
<dbReference type="SUPFAM" id="SSF51735">
    <property type="entry name" value="NAD(P)-binding Rossmann-fold domains"/>
    <property type="match status" value="1"/>
</dbReference>
<reference evidence="7 8" key="1">
    <citation type="submission" date="2020-04" db="EMBL/GenBank/DDBJ databases">
        <authorList>
            <person name="Laetsch R D."/>
            <person name="Stevens L."/>
            <person name="Kumar S."/>
            <person name="Blaxter L. M."/>
        </authorList>
    </citation>
    <scope>NUCLEOTIDE SEQUENCE [LARGE SCALE GENOMIC DNA]</scope>
</reference>
<evidence type="ECO:0000313" key="7">
    <source>
        <dbReference type="EMBL" id="CAB3403747.1"/>
    </source>
</evidence>
<dbReference type="GO" id="GO:0003723">
    <property type="term" value="F:RNA binding"/>
    <property type="evidence" value="ECO:0007669"/>
    <property type="project" value="UniProtKB-UniRule"/>
</dbReference>
<feature type="compositionally biased region" description="Basic residues" evidence="4">
    <location>
        <begin position="768"/>
        <end position="780"/>
    </location>
</feature>
<dbReference type="InterPro" id="IPR035979">
    <property type="entry name" value="RBD_domain_sf"/>
</dbReference>
<dbReference type="SMART" id="SM00360">
    <property type="entry name" value="RRM"/>
    <property type="match status" value="1"/>
</dbReference>
<feature type="compositionally biased region" description="Basic and acidic residues" evidence="4">
    <location>
        <begin position="756"/>
        <end position="767"/>
    </location>
</feature>
<dbReference type="CDD" id="cd05356">
    <property type="entry name" value="17beta-HSD1_like_SDR_c"/>
    <property type="match status" value="1"/>
</dbReference>
<dbReference type="Gene3D" id="3.30.70.330">
    <property type="match status" value="1"/>
</dbReference>
<dbReference type="GO" id="GO:0016491">
    <property type="term" value="F:oxidoreductase activity"/>
    <property type="evidence" value="ECO:0007669"/>
    <property type="project" value="UniProtKB-KW"/>
</dbReference>
<dbReference type="PROSITE" id="PS50102">
    <property type="entry name" value="RRM"/>
    <property type="match status" value="1"/>
</dbReference>
<feature type="compositionally biased region" description="Polar residues" evidence="4">
    <location>
        <begin position="804"/>
        <end position="819"/>
    </location>
</feature>
<evidence type="ECO:0000259" key="6">
    <source>
        <dbReference type="PROSITE" id="PS50102"/>
    </source>
</evidence>
<dbReference type="Proteomes" id="UP000494206">
    <property type="component" value="Unassembled WGS sequence"/>
</dbReference>
<keyword evidence="3" id="KW-0694">RNA-binding</keyword>
<dbReference type="CDD" id="cd12412">
    <property type="entry name" value="RRM_DAZL_BOULE"/>
    <property type="match status" value="1"/>
</dbReference>
<dbReference type="PANTHER" id="PTHR43899:SF13">
    <property type="entry name" value="RH59310P"/>
    <property type="match status" value="1"/>
</dbReference>
<evidence type="ECO:0000256" key="4">
    <source>
        <dbReference type="SAM" id="MobiDB-lite"/>
    </source>
</evidence>